<organism evidence="1">
    <name type="scientific">marine sediment metagenome</name>
    <dbReference type="NCBI Taxonomy" id="412755"/>
    <lineage>
        <taxon>unclassified sequences</taxon>
        <taxon>metagenomes</taxon>
        <taxon>ecological metagenomes</taxon>
    </lineage>
</organism>
<evidence type="ECO:0000313" key="1">
    <source>
        <dbReference type="EMBL" id="KKN48522.1"/>
    </source>
</evidence>
<name>A0A0F9RFW0_9ZZZZ</name>
<comment type="caution">
    <text evidence="1">The sequence shown here is derived from an EMBL/GenBank/DDBJ whole genome shotgun (WGS) entry which is preliminary data.</text>
</comment>
<sequence>MNNVLIGVLVVGGFILWKFILQPIMNANEPIEPPDDYKTFGEKLEDSINVDTDIDF</sequence>
<proteinExistence type="predicted"/>
<dbReference type="EMBL" id="LAZR01001217">
    <property type="protein sequence ID" value="KKN48522.1"/>
    <property type="molecule type" value="Genomic_DNA"/>
</dbReference>
<dbReference type="AlphaFoldDB" id="A0A0F9RFW0"/>
<gene>
    <name evidence="1" type="ORF">LCGC14_0652150</name>
</gene>
<protein>
    <submittedName>
        <fullName evidence="1">Uncharacterized protein</fullName>
    </submittedName>
</protein>
<reference evidence="1" key="1">
    <citation type="journal article" date="2015" name="Nature">
        <title>Complex archaea that bridge the gap between prokaryotes and eukaryotes.</title>
        <authorList>
            <person name="Spang A."/>
            <person name="Saw J.H."/>
            <person name="Jorgensen S.L."/>
            <person name="Zaremba-Niedzwiedzka K."/>
            <person name="Martijn J."/>
            <person name="Lind A.E."/>
            <person name="van Eijk R."/>
            <person name="Schleper C."/>
            <person name="Guy L."/>
            <person name="Ettema T.J."/>
        </authorList>
    </citation>
    <scope>NUCLEOTIDE SEQUENCE</scope>
</reference>
<accession>A0A0F9RFW0</accession>